<name>A0A915CHF3_PARUN</name>
<reference evidence="3" key="1">
    <citation type="submission" date="2022-11" db="UniProtKB">
        <authorList>
            <consortium name="WormBaseParasite"/>
        </authorList>
    </citation>
    <scope>IDENTIFICATION</scope>
</reference>
<accession>A0A915CHF3</accession>
<protein>
    <submittedName>
        <fullName evidence="3">Uncharacterized protein</fullName>
    </submittedName>
</protein>
<sequence>MEDVACGRVGDDGEDGCCWLAGASGGMLRKIAQSDVAVGSGRLWNPAGDKAAGFVKASMAMRDNGELGRARGARFMLRELEEWYASRRGKKGEEEENGIRVKGIWLSPSQRDSSGETGAGLSEKCTVRRRAGAK</sequence>
<evidence type="ECO:0000313" key="2">
    <source>
        <dbReference type="Proteomes" id="UP000887569"/>
    </source>
</evidence>
<proteinExistence type="predicted"/>
<keyword evidence="2" id="KW-1185">Reference proteome</keyword>
<dbReference type="Proteomes" id="UP000887569">
    <property type="component" value="Unplaced"/>
</dbReference>
<feature type="region of interest" description="Disordered" evidence="1">
    <location>
        <begin position="106"/>
        <end position="134"/>
    </location>
</feature>
<dbReference type="WBParaSite" id="PgR179_g008_t01">
    <property type="protein sequence ID" value="PgR179_g008_t01"/>
    <property type="gene ID" value="PgR179_g008"/>
</dbReference>
<evidence type="ECO:0000256" key="1">
    <source>
        <dbReference type="SAM" id="MobiDB-lite"/>
    </source>
</evidence>
<feature type="compositionally biased region" description="Polar residues" evidence="1">
    <location>
        <begin position="107"/>
        <end position="116"/>
    </location>
</feature>
<organism evidence="2 3">
    <name type="scientific">Parascaris univalens</name>
    <name type="common">Nematode worm</name>
    <dbReference type="NCBI Taxonomy" id="6257"/>
    <lineage>
        <taxon>Eukaryota</taxon>
        <taxon>Metazoa</taxon>
        <taxon>Ecdysozoa</taxon>
        <taxon>Nematoda</taxon>
        <taxon>Chromadorea</taxon>
        <taxon>Rhabditida</taxon>
        <taxon>Spirurina</taxon>
        <taxon>Ascaridomorpha</taxon>
        <taxon>Ascaridoidea</taxon>
        <taxon>Ascarididae</taxon>
        <taxon>Parascaris</taxon>
    </lineage>
</organism>
<dbReference type="AlphaFoldDB" id="A0A915CHF3"/>
<evidence type="ECO:0000313" key="3">
    <source>
        <dbReference type="WBParaSite" id="PgR179_g008_t01"/>
    </source>
</evidence>